<dbReference type="Pfam" id="PF11866">
    <property type="entry name" value="DUF3386"/>
    <property type="match status" value="1"/>
</dbReference>
<protein>
    <submittedName>
        <fullName evidence="1">DUF3386 domain-containing protein</fullName>
    </submittedName>
</protein>
<dbReference type="InterPro" id="IPR021809">
    <property type="entry name" value="DUF3386"/>
</dbReference>
<accession>A0AAE4JWZ5</accession>
<keyword evidence="2" id="KW-1185">Reference proteome</keyword>
<dbReference type="Proteomes" id="UP001268256">
    <property type="component" value="Unassembled WGS sequence"/>
</dbReference>
<organism evidence="1 2">
    <name type="scientific">Pseudocalidococcus azoricus BACA0444</name>
    <dbReference type="NCBI Taxonomy" id="2918990"/>
    <lineage>
        <taxon>Bacteria</taxon>
        <taxon>Bacillati</taxon>
        <taxon>Cyanobacteriota</taxon>
        <taxon>Cyanophyceae</taxon>
        <taxon>Acaryochloridales</taxon>
        <taxon>Thermosynechococcaceae</taxon>
        <taxon>Pseudocalidococcus</taxon>
        <taxon>Pseudocalidococcus azoricus</taxon>
    </lineage>
</organism>
<evidence type="ECO:0000313" key="1">
    <source>
        <dbReference type="EMBL" id="MDS3861930.1"/>
    </source>
</evidence>
<sequence>MPTTQALDAQALFQAAYENRYTWDENFPGFLADVILHQGDISHHGQVTVTANFQVTVTGIESEDIQKEIQRPLQEVVTHRKRNSFQASHGKNTFTVGDTDATGAVEILVTGDAMGSNYRVRNNQVVYVSRVMGGMAFAIDHLAALDTGEGYISTHYKAIFRQPQSNQVLQEVEFLDTYEKVGGYFLLSKKVVHVSEQGQTTTTELTLSNLQLLES</sequence>
<dbReference type="RefSeq" id="WP_322879151.1">
    <property type="nucleotide sequence ID" value="NZ_JAVMIP010000018.1"/>
</dbReference>
<evidence type="ECO:0000313" key="2">
    <source>
        <dbReference type="Proteomes" id="UP001268256"/>
    </source>
</evidence>
<reference evidence="2" key="1">
    <citation type="submission" date="2023-07" db="EMBL/GenBank/DDBJ databases">
        <authorList>
            <person name="Luz R."/>
            <person name="Cordeiro R."/>
            <person name="Fonseca A."/>
            <person name="Goncalves V."/>
        </authorList>
    </citation>
    <scope>NUCLEOTIDE SEQUENCE [LARGE SCALE GENOMIC DNA]</scope>
    <source>
        <strain evidence="2">BACA0444</strain>
    </source>
</reference>
<dbReference type="EMBL" id="JAVMIP010000018">
    <property type="protein sequence ID" value="MDS3861930.1"/>
    <property type="molecule type" value="Genomic_DNA"/>
</dbReference>
<comment type="caution">
    <text evidence="1">The sequence shown here is derived from an EMBL/GenBank/DDBJ whole genome shotgun (WGS) entry which is preliminary data.</text>
</comment>
<name>A0AAE4JWZ5_9CYAN</name>
<gene>
    <name evidence="1" type="ORF">RIF25_14085</name>
</gene>
<dbReference type="AlphaFoldDB" id="A0AAE4JWZ5"/>
<proteinExistence type="predicted"/>